<accession>A0ABN8HU72</accession>
<evidence type="ECO:0000256" key="1">
    <source>
        <dbReference type="SAM" id="SignalP"/>
    </source>
</evidence>
<feature type="chain" id="PRO_5045588448" evidence="1">
    <location>
        <begin position="25"/>
        <end position="92"/>
    </location>
</feature>
<keyword evidence="3" id="KW-1185">Reference proteome</keyword>
<protein>
    <submittedName>
        <fullName evidence="2">Uncharacterized protein</fullName>
    </submittedName>
</protein>
<gene>
    <name evidence="2" type="ORF">IPOD504_LOCUS3089</name>
</gene>
<dbReference type="EMBL" id="OW152825">
    <property type="protein sequence ID" value="CAH2041330.1"/>
    <property type="molecule type" value="Genomic_DNA"/>
</dbReference>
<name>A0ABN8HU72_9NEOP</name>
<feature type="non-terminal residue" evidence="2">
    <location>
        <position position="92"/>
    </location>
</feature>
<keyword evidence="1" id="KW-0732">Signal</keyword>
<feature type="signal peptide" evidence="1">
    <location>
        <begin position="1"/>
        <end position="24"/>
    </location>
</feature>
<organism evidence="2 3">
    <name type="scientific">Iphiclides podalirius</name>
    <name type="common">scarce swallowtail</name>
    <dbReference type="NCBI Taxonomy" id="110791"/>
    <lineage>
        <taxon>Eukaryota</taxon>
        <taxon>Metazoa</taxon>
        <taxon>Ecdysozoa</taxon>
        <taxon>Arthropoda</taxon>
        <taxon>Hexapoda</taxon>
        <taxon>Insecta</taxon>
        <taxon>Pterygota</taxon>
        <taxon>Neoptera</taxon>
        <taxon>Endopterygota</taxon>
        <taxon>Lepidoptera</taxon>
        <taxon>Glossata</taxon>
        <taxon>Ditrysia</taxon>
        <taxon>Papilionoidea</taxon>
        <taxon>Papilionidae</taxon>
        <taxon>Papilioninae</taxon>
        <taxon>Iphiclides</taxon>
    </lineage>
</organism>
<sequence length="92" mass="10469">MLTKHFRSCIFALLLGGWIKECITCFTDDESEVAKVKSGSSFYQECRCEEPGPSGMVLKWFDVNDQEVQELGYKIKHIFGMAGSKCVWTVHI</sequence>
<proteinExistence type="predicted"/>
<dbReference type="Proteomes" id="UP000837857">
    <property type="component" value="Chromosome 13"/>
</dbReference>
<evidence type="ECO:0000313" key="3">
    <source>
        <dbReference type="Proteomes" id="UP000837857"/>
    </source>
</evidence>
<evidence type="ECO:0000313" key="2">
    <source>
        <dbReference type="EMBL" id="CAH2041330.1"/>
    </source>
</evidence>
<reference evidence="2" key="1">
    <citation type="submission" date="2022-03" db="EMBL/GenBank/DDBJ databases">
        <authorList>
            <person name="Martin H S."/>
        </authorList>
    </citation>
    <scope>NUCLEOTIDE SEQUENCE</scope>
</reference>